<reference evidence="5" key="1">
    <citation type="journal article" date="2008" name="BMC Evol. Biol.">
        <title>Purifying selection and birth-and-death evolution in the class II hydrophobin gene families of the ascomycete Trichoderma/Hypocrea.</title>
        <authorList>
            <person name="Kubicek C.P."/>
            <person name="Baker S."/>
            <person name="Gamauf C."/>
            <person name="Kenerley C.M."/>
            <person name="Druzhinina I.S."/>
        </authorList>
    </citation>
    <scope>NUCLEOTIDE SEQUENCE</scope>
    <source>
        <strain evidence="5">Tvhyd18a</strain>
    </source>
</reference>
<dbReference type="SMR" id="A7LNX2"/>
<dbReference type="InterPro" id="IPR036686">
    <property type="entry name" value="Class_II_Hydrophobin_sf"/>
</dbReference>
<proteinExistence type="inferred from homology"/>
<dbReference type="Pfam" id="PF06766">
    <property type="entry name" value="Hydrophobin_2"/>
    <property type="match status" value="1"/>
</dbReference>
<accession>A7LNX2</accession>
<dbReference type="GO" id="GO:0005576">
    <property type="term" value="C:extracellular region"/>
    <property type="evidence" value="ECO:0007669"/>
    <property type="project" value="InterPro"/>
</dbReference>
<evidence type="ECO:0000256" key="4">
    <source>
        <dbReference type="SAM" id="SignalP"/>
    </source>
</evidence>
<comment type="subcellular location">
    <subcellularLocation>
        <location evidence="1">Cell envelope</location>
    </subcellularLocation>
</comment>
<protein>
    <submittedName>
        <fullName evidence="5">Hydrophobin</fullName>
    </submittedName>
</protein>
<dbReference type="CDD" id="cd23508">
    <property type="entry name" value="hydrophobin_II"/>
    <property type="match status" value="1"/>
</dbReference>
<name>A7LNX2_HYPVI</name>
<feature type="chain" id="PRO_5002712427" evidence="4">
    <location>
        <begin position="17"/>
        <end position="102"/>
    </location>
</feature>
<evidence type="ECO:0000313" key="5">
    <source>
        <dbReference type="EMBL" id="ABS59378.1"/>
    </source>
</evidence>
<dbReference type="Gene3D" id="3.20.120.10">
    <property type="entry name" value="Hydrophobin"/>
    <property type="match status" value="1"/>
</dbReference>
<keyword evidence="4" id="KW-0732">Signal</keyword>
<dbReference type="SUPFAM" id="SSF101751">
    <property type="entry name" value="Hydrophobin II, HfbII"/>
    <property type="match status" value="1"/>
</dbReference>
<dbReference type="AlphaFoldDB" id="A7LNX2"/>
<comment type="similarity">
    <text evidence="2">Belongs to the cerato-ulmin hydrophobin family.</text>
</comment>
<keyword evidence="3" id="KW-1015">Disulfide bond</keyword>
<dbReference type="EMBL" id="EU053463">
    <property type="protein sequence ID" value="ABS59378.1"/>
    <property type="molecule type" value="Genomic_DNA"/>
</dbReference>
<evidence type="ECO:0000256" key="2">
    <source>
        <dbReference type="ARBA" id="ARBA00009576"/>
    </source>
</evidence>
<dbReference type="InterPro" id="IPR010636">
    <property type="entry name" value="Class_II_hydrophobin"/>
</dbReference>
<evidence type="ECO:0000256" key="3">
    <source>
        <dbReference type="ARBA" id="ARBA00023157"/>
    </source>
</evidence>
<feature type="signal peptide" evidence="4">
    <location>
        <begin position="1"/>
        <end position="16"/>
    </location>
</feature>
<sequence>MQFSAIIALFASLAIAAPAGETTTHELAARDGPCSSGVTNNVPKCCGTGVLDLLYLDCKTPTQATSVLNPLSAVCGRVGLQAKCCTAGIGSVGVLCQDALPE</sequence>
<organism evidence="5">
    <name type="scientific">Hypocrea virens</name>
    <name type="common">Gliocladium virens</name>
    <name type="synonym">Trichoderma virens</name>
    <dbReference type="NCBI Taxonomy" id="29875"/>
    <lineage>
        <taxon>Eukaryota</taxon>
        <taxon>Fungi</taxon>
        <taxon>Dikarya</taxon>
        <taxon>Ascomycota</taxon>
        <taxon>Pezizomycotina</taxon>
        <taxon>Sordariomycetes</taxon>
        <taxon>Hypocreomycetidae</taxon>
        <taxon>Hypocreales</taxon>
        <taxon>Hypocreaceae</taxon>
        <taxon>Trichoderma</taxon>
    </lineage>
</organism>
<dbReference type="OMA" id="LQAKCCT"/>
<dbReference type="PANTHER" id="PTHR42341:SF1">
    <property type="entry name" value="HYDROPHOBIN"/>
    <property type="match status" value="1"/>
</dbReference>
<evidence type="ECO:0000256" key="1">
    <source>
        <dbReference type="ARBA" id="ARBA00004196"/>
    </source>
</evidence>
<dbReference type="PANTHER" id="PTHR42341">
    <property type="entry name" value="HYDROPHOBIN"/>
    <property type="match status" value="1"/>
</dbReference>